<dbReference type="Proteomes" id="UP000646152">
    <property type="component" value="Unassembled WGS sequence"/>
</dbReference>
<sequence>MAKTFKLFVLTAIALIFSASSLYSYYRDLEVVGYVSATIKTIGWASSELEMEVLKFDQALTALSANTADEEFVQLRYELLLSRINMLLVGNESRPLREQPGVLPVLENMWQELIAQEDRVYALTADNRADIIALRQNLAYFRPLARQINVDSFSGDNVWSQLDSIDDTRFRSSIYLGGLLLSGG</sequence>
<proteinExistence type="predicted"/>
<evidence type="ECO:0008006" key="3">
    <source>
        <dbReference type="Google" id="ProtNLM"/>
    </source>
</evidence>
<dbReference type="RefSeq" id="WP_229667878.1">
    <property type="nucleotide sequence ID" value="NZ_BMKE01000014.1"/>
</dbReference>
<protein>
    <recommendedName>
        <fullName evidence="3">Chemotaxis protein</fullName>
    </recommendedName>
</protein>
<evidence type="ECO:0000313" key="1">
    <source>
        <dbReference type="EMBL" id="GGB45749.1"/>
    </source>
</evidence>
<accession>A0ABQ1IM70</accession>
<reference evidence="2" key="1">
    <citation type="journal article" date="2019" name="Int. J. Syst. Evol. Microbiol.">
        <title>The Global Catalogue of Microorganisms (GCM) 10K type strain sequencing project: providing services to taxonomists for standard genome sequencing and annotation.</title>
        <authorList>
            <consortium name="The Broad Institute Genomics Platform"/>
            <consortium name="The Broad Institute Genome Sequencing Center for Infectious Disease"/>
            <person name="Wu L."/>
            <person name="Ma J."/>
        </authorList>
    </citation>
    <scope>NUCLEOTIDE SEQUENCE [LARGE SCALE GENOMIC DNA]</scope>
    <source>
        <strain evidence="2">CGMCC 1.15923</strain>
    </source>
</reference>
<organism evidence="1 2">
    <name type="scientific">Oceanisphaera marina</name>
    <dbReference type="NCBI Taxonomy" id="2017550"/>
    <lineage>
        <taxon>Bacteria</taxon>
        <taxon>Pseudomonadati</taxon>
        <taxon>Pseudomonadota</taxon>
        <taxon>Gammaproteobacteria</taxon>
        <taxon>Aeromonadales</taxon>
        <taxon>Aeromonadaceae</taxon>
        <taxon>Oceanisphaera</taxon>
    </lineage>
</organism>
<name>A0ABQ1IM70_9GAMM</name>
<evidence type="ECO:0000313" key="2">
    <source>
        <dbReference type="Proteomes" id="UP000646152"/>
    </source>
</evidence>
<comment type="caution">
    <text evidence="1">The sequence shown here is derived from an EMBL/GenBank/DDBJ whole genome shotgun (WGS) entry which is preliminary data.</text>
</comment>
<dbReference type="EMBL" id="BMKE01000014">
    <property type="protein sequence ID" value="GGB45749.1"/>
    <property type="molecule type" value="Genomic_DNA"/>
</dbReference>
<gene>
    <name evidence="1" type="ORF">GCM10011502_18830</name>
</gene>
<keyword evidence="2" id="KW-1185">Reference proteome</keyword>